<protein>
    <submittedName>
        <fullName evidence="3">Uncharacterized protein</fullName>
    </submittedName>
</protein>
<evidence type="ECO:0000313" key="4">
    <source>
        <dbReference type="Proteomes" id="UP000317494"/>
    </source>
</evidence>
<reference evidence="4 5" key="1">
    <citation type="journal article" date="2019" name="Sci. Rep.">
        <title>Comparative genomics of chytrid fungi reveal insights into the obligate biotrophic and pathogenic lifestyle of Synchytrium endobioticum.</title>
        <authorList>
            <person name="van de Vossenberg B.T.L.H."/>
            <person name="Warris S."/>
            <person name="Nguyen H.D.T."/>
            <person name="van Gent-Pelzer M.P.E."/>
            <person name="Joly D.L."/>
            <person name="van de Geest H.C."/>
            <person name="Bonants P.J.M."/>
            <person name="Smith D.S."/>
            <person name="Levesque C.A."/>
            <person name="van der Lee T.A.J."/>
        </authorList>
    </citation>
    <scope>NUCLEOTIDE SEQUENCE [LARGE SCALE GENOMIC DNA]</scope>
    <source>
        <strain evidence="2 5">LEV6574</strain>
        <strain evidence="3 4">MB42</strain>
    </source>
</reference>
<sequence>MTSDASYQHKSQSFSQQADKKGSGRQPKQRQKVMKTPLEADASMRGIPPLISLNSQSFSSLLSMSSQGSLSDLTKLCFPASSFPSLSMLPPLLYGLSKEVWTRAFSYIDNPTNFILASRHAKSIADETLSKTSYLRRRYGERFSFLNGYLKHRKLLTLEVTKSLLTNGALLPRYLIQLIIRDEGKFVVPPSKLKFVGLVLKYGIKHYGVNNLHVREDDVETFYKYLIRPGATTMQVMGNPYATAPTTGNAMMTQDVYGNITQIQPLSPIPINTVRELVVKYHFAPTMDDPIPLKGRRAYMIWRLVHDDPSLLPLLESNGFQVNQVNDQVIMNAFFRKHPLLPTLSVADSVKACVTSSPTPYFKFSDDLVLKIMTHERLHDAQLLALKQYYSRSQLDAFARMAVEKLLVPSKMMTLLHKTDPRHPIHVRMLLGHLTVPSKILIKLLTTSPDDYVVVNRSTENECKGMVGFGGGEWIDQQEFRRARLRWVVKVFGQDHAISRVCMEEFLKWL</sequence>
<dbReference type="OrthoDB" id="2105338at2759"/>
<dbReference type="Proteomes" id="UP000320475">
    <property type="component" value="Unassembled WGS sequence"/>
</dbReference>
<evidence type="ECO:0000313" key="2">
    <source>
        <dbReference type="EMBL" id="TPX48646.1"/>
    </source>
</evidence>
<organism evidence="3 4">
    <name type="scientific">Synchytrium endobioticum</name>
    <dbReference type="NCBI Taxonomy" id="286115"/>
    <lineage>
        <taxon>Eukaryota</taxon>
        <taxon>Fungi</taxon>
        <taxon>Fungi incertae sedis</taxon>
        <taxon>Chytridiomycota</taxon>
        <taxon>Chytridiomycota incertae sedis</taxon>
        <taxon>Chytridiomycetes</taxon>
        <taxon>Synchytriales</taxon>
        <taxon>Synchytriaceae</taxon>
        <taxon>Synchytrium</taxon>
    </lineage>
</organism>
<comment type="caution">
    <text evidence="3">The sequence shown here is derived from an EMBL/GenBank/DDBJ whole genome shotgun (WGS) entry which is preliminary data.</text>
</comment>
<dbReference type="VEuPathDB" id="FungiDB:SeMB42_g01926"/>
<keyword evidence="4" id="KW-1185">Reference proteome</keyword>
<dbReference type="EMBL" id="QEAN01000054">
    <property type="protein sequence ID" value="TPX51435.1"/>
    <property type="molecule type" value="Genomic_DNA"/>
</dbReference>
<proteinExistence type="predicted"/>
<evidence type="ECO:0000256" key="1">
    <source>
        <dbReference type="SAM" id="MobiDB-lite"/>
    </source>
</evidence>
<dbReference type="AlphaFoldDB" id="A0A507DJL4"/>
<name>A0A507DJL4_9FUNG</name>
<evidence type="ECO:0000313" key="3">
    <source>
        <dbReference type="EMBL" id="TPX51435.1"/>
    </source>
</evidence>
<feature type="region of interest" description="Disordered" evidence="1">
    <location>
        <begin position="1"/>
        <end position="38"/>
    </location>
</feature>
<accession>A0A507DJL4</accession>
<gene>
    <name evidence="2" type="ORF">SeLEV6574_g01919</name>
    <name evidence="3" type="ORF">SeMB42_g01926</name>
</gene>
<dbReference type="EMBL" id="QEAM01000048">
    <property type="protein sequence ID" value="TPX48646.1"/>
    <property type="molecule type" value="Genomic_DNA"/>
</dbReference>
<evidence type="ECO:0000313" key="5">
    <source>
        <dbReference type="Proteomes" id="UP000320475"/>
    </source>
</evidence>
<feature type="compositionally biased region" description="Polar residues" evidence="1">
    <location>
        <begin position="1"/>
        <end position="17"/>
    </location>
</feature>
<dbReference type="Proteomes" id="UP000317494">
    <property type="component" value="Unassembled WGS sequence"/>
</dbReference>